<dbReference type="KEGG" id="prz:GZH47_08825"/>
<feature type="compositionally biased region" description="Low complexity" evidence="2">
    <location>
        <begin position="1"/>
        <end position="21"/>
    </location>
</feature>
<keyword evidence="1" id="KW-0560">Oxidoreductase</keyword>
<dbReference type="InterPro" id="IPR036291">
    <property type="entry name" value="NAD(P)-bd_dom_sf"/>
</dbReference>
<reference evidence="5 6" key="1">
    <citation type="submission" date="2020-02" db="EMBL/GenBank/DDBJ databases">
        <title>Paenibacillus sp. nov., isolated from rhizosphere soil of tomato.</title>
        <authorList>
            <person name="Weon H.-Y."/>
            <person name="Lee S.A."/>
        </authorList>
    </citation>
    <scope>NUCLEOTIDE SEQUENCE [LARGE SCALE GENOMIC DNA]</scope>
    <source>
        <strain evidence="5 6">14171R-81</strain>
    </source>
</reference>
<dbReference type="PANTHER" id="PTHR43818">
    <property type="entry name" value="BCDNA.GH03377"/>
    <property type="match status" value="1"/>
</dbReference>
<dbReference type="Proteomes" id="UP000479114">
    <property type="component" value="Chromosome"/>
</dbReference>
<dbReference type="Pfam" id="PF01408">
    <property type="entry name" value="GFO_IDH_MocA"/>
    <property type="match status" value="1"/>
</dbReference>
<dbReference type="Pfam" id="PF22725">
    <property type="entry name" value="GFO_IDH_MocA_C3"/>
    <property type="match status" value="1"/>
</dbReference>
<feature type="region of interest" description="Disordered" evidence="2">
    <location>
        <begin position="1"/>
        <end position="24"/>
    </location>
</feature>
<gene>
    <name evidence="5" type="ORF">GZH47_08825</name>
</gene>
<evidence type="ECO:0000259" key="4">
    <source>
        <dbReference type="Pfam" id="PF22725"/>
    </source>
</evidence>
<dbReference type="InterPro" id="IPR055170">
    <property type="entry name" value="GFO_IDH_MocA-like_dom"/>
</dbReference>
<dbReference type="Gene3D" id="3.40.50.720">
    <property type="entry name" value="NAD(P)-binding Rossmann-like Domain"/>
    <property type="match status" value="1"/>
</dbReference>
<evidence type="ECO:0000256" key="2">
    <source>
        <dbReference type="SAM" id="MobiDB-lite"/>
    </source>
</evidence>
<accession>A0A6C0NXH6</accession>
<keyword evidence="6" id="KW-1185">Reference proteome</keyword>
<dbReference type="GO" id="GO:0000166">
    <property type="term" value="F:nucleotide binding"/>
    <property type="evidence" value="ECO:0007669"/>
    <property type="project" value="InterPro"/>
</dbReference>
<evidence type="ECO:0000259" key="3">
    <source>
        <dbReference type="Pfam" id="PF01408"/>
    </source>
</evidence>
<dbReference type="AlphaFoldDB" id="A0A6C0NXH6"/>
<dbReference type="PANTHER" id="PTHR43818:SF11">
    <property type="entry name" value="BCDNA.GH03377"/>
    <property type="match status" value="1"/>
</dbReference>
<proteinExistence type="predicted"/>
<name>A0A6C0NXH6_9BACL</name>
<protein>
    <submittedName>
        <fullName evidence="5">Gfo/Idh/MocA family oxidoreductase</fullName>
    </submittedName>
</protein>
<dbReference type="InterPro" id="IPR000683">
    <property type="entry name" value="Gfo/Idh/MocA-like_OxRdtase_N"/>
</dbReference>
<dbReference type="SUPFAM" id="SSF55347">
    <property type="entry name" value="Glyceraldehyde-3-phosphate dehydrogenase-like, C-terminal domain"/>
    <property type="match status" value="1"/>
</dbReference>
<evidence type="ECO:0000256" key="1">
    <source>
        <dbReference type="ARBA" id="ARBA00023002"/>
    </source>
</evidence>
<dbReference type="GO" id="GO:0016491">
    <property type="term" value="F:oxidoreductase activity"/>
    <property type="evidence" value="ECO:0007669"/>
    <property type="project" value="UniProtKB-KW"/>
</dbReference>
<dbReference type="InterPro" id="IPR050463">
    <property type="entry name" value="Gfo/Idh/MocA_oxidrdct_glycsds"/>
</dbReference>
<dbReference type="RefSeq" id="WP_162639754.1">
    <property type="nucleotide sequence ID" value="NZ_CP048286.1"/>
</dbReference>
<feature type="domain" description="GFO/IDH/MocA-like oxidoreductase" evidence="4">
    <location>
        <begin position="183"/>
        <end position="267"/>
    </location>
</feature>
<evidence type="ECO:0000313" key="6">
    <source>
        <dbReference type="Proteomes" id="UP000479114"/>
    </source>
</evidence>
<feature type="domain" description="Gfo/Idh/MocA-like oxidoreductase N-terminal" evidence="3">
    <location>
        <begin position="29"/>
        <end position="147"/>
    </location>
</feature>
<organism evidence="5 6">
    <name type="scientific">Paenibacillus rhizovicinus</name>
    <dbReference type="NCBI Taxonomy" id="2704463"/>
    <lineage>
        <taxon>Bacteria</taxon>
        <taxon>Bacillati</taxon>
        <taxon>Bacillota</taxon>
        <taxon>Bacilli</taxon>
        <taxon>Bacillales</taxon>
        <taxon>Paenibacillaceae</taxon>
        <taxon>Paenibacillus</taxon>
    </lineage>
</organism>
<dbReference type="SUPFAM" id="SSF51735">
    <property type="entry name" value="NAD(P)-binding Rossmann-fold domains"/>
    <property type="match status" value="1"/>
</dbReference>
<evidence type="ECO:0000313" key="5">
    <source>
        <dbReference type="EMBL" id="QHW30945.1"/>
    </source>
</evidence>
<sequence length="364" mass="38743">MSNSNSGNSGNSGNSSNSSNSGNGGSKLKAVVVGCNMGKNQAYALAQLPEYELAALCDLQESTARKIADNSGSPAVYTDFATMLAEVRPDVAVIATPNGSHAALSLLAADAGVKGIYCEKPMAIQLGDARKLDRKCKERGITLVVGHQRRMTAVYRTMRELMDGGALGEIRLIRGMCAGDLLSDGTHAIDSMLWLLHDAPVRRVFGQLHRHLTPAFTGKRYGHDVESGAMAVLEFEGGARGELFTGDLRVPGSGYQDIEIIGSQGRLWRRGDGSQPPLLLSDEQGGWRPVTVAEESGSIFLEVFRAMAESIRTGAAHPMSGASALAGLEALMAIFESARRNAAVELPLAEERFPLEVMIAEGRL</sequence>
<dbReference type="Gene3D" id="3.30.360.10">
    <property type="entry name" value="Dihydrodipicolinate Reductase, domain 2"/>
    <property type="match status" value="1"/>
</dbReference>
<dbReference type="EMBL" id="CP048286">
    <property type="protein sequence ID" value="QHW30945.1"/>
    <property type="molecule type" value="Genomic_DNA"/>
</dbReference>